<protein>
    <submittedName>
        <fullName evidence="2">Acyl-CoA carboxylase epsilon subunit-like protein</fullName>
    </submittedName>
</protein>
<reference evidence="2 3" key="1">
    <citation type="submission" date="2019-06" db="EMBL/GenBank/DDBJ databases">
        <title>Sequencing the genomes of 1000 actinobacteria strains.</title>
        <authorList>
            <person name="Klenk H.-P."/>
        </authorList>
    </citation>
    <scope>NUCLEOTIDE SEQUENCE [LARGE SCALE GENOMIC DNA]</scope>
    <source>
        <strain evidence="2 3">DSM 26477</strain>
    </source>
</reference>
<comment type="caution">
    <text evidence="2">The sequence shown here is derived from an EMBL/GenBank/DDBJ whole genome shotgun (WGS) entry which is preliminary data.</text>
</comment>
<evidence type="ECO:0000313" key="2">
    <source>
        <dbReference type="EMBL" id="TQL48674.1"/>
    </source>
</evidence>
<sequence>MTSAAPANAPDASGSSDSSAAVNAPDAVGGMDAPATVAPVVAIVGGNPSAAEVAAVTAVVTAAIDELASAGDDGPEPQPSAWSRSQRGIRTPMHPGAGAWRGFTA</sequence>
<proteinExistence type="predicted"/>
<dbReference type="Pfam" id="PF13822">
    <property type="entry name" value="ACC_epsilon"/>
    <property type="match status" value="1"/>
</dbReference>
<accession>A0A542YL68</accession>
<dbReference type="RefSeq" id="WP_246081408.1">
    <property type="nucleotide sequence ID" value="NZ_VFOM01000001.1"/>
</dbReference>
<dbReference type="EMBL" id="VFOM01000001">
    <property type="protein sequence ID" value="TQL48674.1"/>
    <property type="molecule type" value="Genomic_DNA"/>
</dbReference>
<keyword evidence="3" id="KW-1185">Reference proteome</keyword>
<gene>
    <name evidence="2" type="ORF">FB562_1772</name>
</gene>
<dbReference type="Proteomes" id="UP000317998">
    <property type="component" value="Unassembled WGS sequence"/>
</dbReference>
<dbReference type="InterPro" id="IPR032716">
    <property type="entry name" value="ACC_epsilon"/>
</dbReference>
<evidence type="ECO:0000313" key="3">
    <source>
        <dbReference type="Proteomes" id="UP000317998"/>
    </source>
</evidence>
<dbReference type="GO" id="GO:0004658">
    <property type="term" value="F:propionyl-CoA carboxylase activity"/>
    <property type="evidence" value="ECO:0007669"/>
    <property type="project" value="InterPro"/>
</dbReference>
<dbReference type="GO" id="GO:0003989">
    <property type="term" value="F:acetyl-CoA carboxylase activity"/>
    <property type="evidence" value="ECO:0007669"/>
    <property type="project" value="InterPro"/>
</dbReference>
<evidence type="ECO:0000256" key="1">
    <source>
        <dbReference type="SAM" id="MobiDB-lite"/>
    </source>
</evidence>
<feature type="compositionally biased region" description="Low complexity" evidence="1">
    <location>
        <begin position="1"/>
        <end position="24"/>
    </location>
</feature>
<dbReference type="AlphaFoldDB" id="A0A542YL68"/>
<organism evidence="2 3">
    <name type="scientific">Homoserinimonas aerilata</name>
    <dbReference type="NCBI Taxonomy" id="1162970"/>
    <lineage>
        <taxon>Bacteria</taxon>
        <taxon>Bacillati</taxon>
        <taxon>Actinomycetota</taxon>
        <taxon>Actinomycetes</taxon>
        <taxon>Micrococcales</taxon>
        <taxon>Microbacteriaceae</taxon>
        <taxon>Homoserinimonas</taxon>
    </lineage>
</organism>
<name>A0A542YL68_9MICO</name>
<feature type="region of interest" description="Disordered" evidence="1">
    <location>
        <begin position="1"/>
        <end position="31"/>
    </location>
</feature>
<feature type="region of interest" description="Disordered" evidence="1">
    <location>
        <begin position="69"/>
        <end position="105"/>
    </location>
</feature>